<dbReference type="Pfam" id="PF01515">
    <property type="entry name" value="PTA_PTB"/>
    <property type="match status" value="1"/>
</dbReference>
<accession>A0A0P1ET70</accession>
<dbReference type="Proteomes" id="UP000054823">
    <property type="component" value="Unassembled WGS sequence"/>
</dbReference>
<evidence type="ECO:0000313" key="5">
    <source>
        <dbReference type="EMBL" id="CUH53419.1"/>
    </source>
</evidence>
<dbReference type="PIRSF" id="PIRSF000428">
    <property type="entry name" value="P_Ac_trans"/>
    <property type="match status" value="1"/>
</dbReference>
<dbReference type="GO" id="GO:0008959">
    <property type="term" value="F:phosphate acetyltransferase activity"/>
    <property type="evidence" value="ECO:0007669"/>
    <property type="project" value="UniProtKB-EC"/>
</dbReference>
<evidence type="ECO:0000256" key="2">
    <source>
        <dbReference type="ARBA" id="ARBA00022679"/>
    </source>
</evidence>
<dbReference type="NCBIfam" id="NF008852">
    <property type="entry name" value="PRK11890.1"/>
    <property type="match status" value="1"/>
</dbReference>
<keyword evidence="6" id="KW-1185">Reference proteome</keyword>
<dbReference type="InterPro" id="IPR012147">
    <property type="entry name" value="P_Ac_Bu_trans"/>
</dbReference>
<dbReference type="NCBIfam" id="NF006045">
    <property type="entry name" value="PRK08190.1"/>
    <property type="match status" value="1"/>
</dbReference>
<dbReference type="PANTHER" id="PTHR43356">
    <property type="entry name" value="PHOSPHATE ACETYLTRANSFERASE"/>
    <property type="match status" value="1"/>
</dbReference>
<dbReference type="InterPro" id="IPR050500">
    <property type="entry name" value="Phos_Acetyltrans/Butyryltrans"/>
</dbReference>
<gene>
    <name evidence="5" type="primary">pta_1</name>
    <name evidence="5" type="ORF">SHM7688_02873</name>
</gene>
<evidence type="ECO:0000313" key="6">
    <source>
        <dbReference type="Proteomes" id="UP000054823"/>
    </source>
</evidence>
<dbReference type="InterPro" id="IPR002505">
    <property type="entry name" value="PTA_PTB"/>
</dbReference>
<dbReference type="STRING" id="321267.SHM7688_02873"/>
<dbReference type="RefSeq" id="WP_058240579.1">
    <property type="nucleotide sequence ID" value="NZ_CYPW01000027.1"/>
</dbReference>
<dbReference type="AlphaFoldDB" id="A0A0P1ET70"/>
<organism evidence="5 6">
    <name type="scientific">Shimia marina</name>
    <dbReference type="NCBI Taxonomy" id="321267"/>
    <lineage>
        <taxon>Bacteria</taxon>
        <taxon>Pseudomonadati</taxon>
        <taxon>Pseudomonadota</taxon>
        <taxon>Alphaproteobacteria</taxon>
        <taxon>Rhodobacterales</taxon>
        <taxon>Roseobacteraceae</taxon>
    </lineage>
</organism>
<keyword evidence="2 5" id="KW-0808">Transferase</keyword>
<evidence type="ECO:0000259" key="4">
    <source>
        <dbReference type="Pfam" id="PF01515"/>
    </source>
</evidence>
<comment type="similarity">
    <text evidence="1">Belongs to the phosphate acetyltransferase and butyryltransferase family.</text>
</comment>
<dbReference type="EMBL" id="CYPW01000027">
    <property type="protein sequence ID" value="CUH53419.1"/>
    <property type="molecule type" value="Genomic_DNA"/>
</dbReference>
<feature type="domain" description="Phosphate acetyl/butaryl transferase" evidence="4">
    <location>
        <begin position="87"/>
        <end position="290"/>
    </location>
</feature>
<dbReference type="PANTHER" id="PTHR43356:SF2">
    <property type="entry name" value="PHOSPHATE ACETYLTRANSFERASE"/>
    <property type="match status" value="1"/>
</dbReference>
<reference evidence="5 6" key="1">
    <citation type="submission" date="2015-09" db="EMBL/GenBank/DDBJ databases">
        <authorList>
            <consortium name="Swine Surveillance"/>
        </authorList>
    </citation>
    <scope>NUCLEOTIDE SEQUENCE [LARGE SCALE GENOMIC DNA]</scope>
    <source>
        <strain evidence="5 6">CECT 7688</strain>
    </source>
</reference>
<keyword evidence="3 5" id="KW-0012">Acyltransferase</keyword>
<proteinExistence type="inferred from homology"/>
<dbReference type="OrthoDB" id="9800237at2"/>
<evidence type="ECO:0000256" key="1">
    <source>
        <dbReference type="ARBA" id="ARBA00005656"/>
    </source>
</evidence>
<name>A0A0P1ET70_9RHOB</name>
<dbReference type="EC" id="2.3.1.8" evidence="5"/>
<evidence type="ECO:0000256" key="3">
    <source>
        <dbReference type="ARBA" id="ARBA00023315"/>
    </source>
</evidence>
<dbReference type="Gene3D" id="3.40.718.10">
    <property type="entry name" value="Isopropylmalate Dehydrogenase"/>
    <property type="match status" value="1"/>
</dbReference>
<dbReference type="SUPFAM" id="SSF53659">
    <property type="entry name" value="Isocitrate/Isopropylmalate dehydrogenase-like"/>
    <property type="match status" value="1"/>
</dbReference>
<sequence>MDPSAPHKNSFDDMLAATAPLDPIPTAVVHPCDAASLIGALEARDKTLITPILVGPEERITAVAKEEGISLDGVEIVDAKHSHASASAAVRLVREGKAQALMKGALHTDEVMSAVVDKVTGLRTERRMSHVFVLDVPAYPKPLLITDAAINIFPDLMVKADIVQNAIELGHALGVQTPKVAILSALETIYPKIPSTVEAAALCKMADRGQITGGLLDGPLAFDNAISRKAADAKGIKSEVPGDADILVAPDLEAGNMIAKQLMYLAGADSAGLVLGARVPIMLTSRADGTLSRLVSAALAQLMVHHRLGKDLM</sequence>
<protein>
    <submittedName>
        <fullName evidence="5">Phosphate acetyltransferase</fullName>
        <ecNumber evidence="5">2.3.1.8</ecNumber>
    </submittedName>
</protein>